<dbReference type="AlphaFoldDB" id="A0KHM6"/>
<dbReference type="EnsemblBacteria" id="ABK38236">
    <property type="protein sequence ID" value="ABK38236"/>
    <property type="gene ID" value="AHA_1237"/>
</dbReference>
<gene>
    <name evidence="1" type="ordered locus">AHA_1237</name>
</gene>
<dbReference type="Proteomes" id="UP000000756">
    <property type="component" value="Chromosome"/>
</dbReference>
<protein>
    <submittedName>
        <fullName evidence="1">Uncharacterized protein</fullName>
    </submittedName>
</protein>
<dbReference type="HOGENOM" id="CLU_793731_0_0_6"/>
<evidence type="ECO:0000313" key="1">
    <source>
        <dbReference type="EMBL" id="ABK38236.1"/>
    </source>
</evidence>
<evidence type="ECO:0000313" key="2">
    <source>
        <dbReference type="Proteomes" id="UP000000756"/>
    </source>
</evidence>
<dbReference type="PATRIC" id="fig|380703.7.peg.1244"/>
<dbReference type="EMBL" id="CP000462">
    <property type="protein sequence ID" value="ABK38236.1"/>
    <property type="molecule type" value="Genomic_DNA"/>
</dbReference>
<sequence length="349" mass="36318">MMPSSRRLACFMLILHRCHPGVILTACQRGAMRLDPACVDMRPWASKEALMSSGSMQAESGLEGAHQRLVGAVVADLLQPLLEALGHCLTLRVGAREGEPETVGGDLAHLDHLPAQLLLLDLEVTRHLVHQDVVDPAAHQHLNDLGVGLGLETGDPGVFHEVGGVGVAEGDAHRLLFQRGELEIPARFAGQGEDGEILLEHGGLVPEVLVAVLLGDGGIEAAEHLVAACLVHAAGEGDGAKLDVDPLGGEGSLHQLGGQPLRLTALLVEGAVGGPIILGGNEHLLCPGTGDPQQQSDCQPVDVCCSCHGLSPVADCPSKHSCWGWPQVPPNGRQKNAPVGIAGRKAAHP</sequence>
<keyword evidence="2" id="KW-1185">Reference proteome</keyword>
<organism evidence="1 2">
    <name type="scientific">Aeromonas hydrophila subsp. hydrophila (strain ATCC 7966 / DSM 30187 / BCRC 13018 / CCUG 14551 / JCM 1027 / KCTC 2358 / NCIMB 9240 / NCTC 8049)</name>
    <dbReference type="NCBI Taxonomy" id="380703"/>
    <lineage>
        <taxon>Bacteria</taxon>
        <taxon>Pseudomonadati</taxon>
        <taxon>Pseudomonadota</taxon>
        <taxon>Gammaproteobacteria</taxon>
        <taxon>Aeromonadales</taxon>
        <taxon>Aeromonadaceae</taxon>
        <taxon>Aeromonas</taxon>
    </lineage>
</organism>
<dbReference type="KEGG" id="aha:AHA_1237"/>
<proteinExistence type="predicted"/>
<name>A0KHM6_AERHH</name>
<reference evidence="1 2" key="1">
    <citation type="journal article" date="2006" name="J. Bacteriol.">
        <title>Genome sequence of Aeromonas hydrophila ATCC 7966T: jack of all trades.</title>
        <authorList>
            <person name="Seshadri R."/>
            <person name="Joseph S.W."/>
            <person name="Chopra A.K."/>
            <person name="Sha J."/>
            <person name="Shaw J."/>
            <person name="Graf J."/>
            <person name="Haft D."/>
            <person name="Wu M."/>
            <person name="Ren Q."/>
            <person name="Rosovitz M.J."/>
            <person name="Madupu R."/>
            <person name="Tallon L."/>
            <person name="Kim M."/>
            <person name="Jin S."/>
            <person name="Vuong H."/>
            <person name="Stine O.C."/>
            <person name="Ali A."/>
            <person name="Horneman A.J."/>
            <person name="Heidelberg J.F."/>
        </authorList>
    </citation>
    <scope>NUCLEOTIDE SEQUENCE [LARGE SCALE GENOMIC DNA]</scope>
    <source>
        <strain evidence="2">ATCC 7966 / DSM 30187 / BCRC 13018 / CCUG 14551 / JCM 1027 / KCTC 2358 / NCIMB 9240 / NCTC 8049</strain>
    </source>
</reference>
<accession>A0KHM6</accession>